<evidence type="ECO:0000313" key="4">
    <source>
        <dbReference type="Proteomes" id="UP000298347"/>
    </source>
</evidence>
<evidence type="ECO:0008006" key="5">
    <source>
        <dbReference type="Google" id="ProtNLM"/>
    </source>
</evidence>
<protein>
    <recommendedName>
        <fullName evidence="5">Lipoprotein</fullName>
    </recommendedName>
</protein>
<keyword evidence="2" id="KW-0732">Signal</keyword>
<evidence type="ECO:0000256" key="2">
    <source>
        <dbReference type="SAM" id="SignalP"/>
    </source>
</evidence>
<organism evidence="3 4">
    <name type="scientific">Sporolactobacillus shoreae</name>
    <dbReference type="NCBI Taxonomy" id="1465501"/>
    <lineage>
        <taxon>Bacteria</taxon>
        <taxon>Bacillati</taxon>
        <taxon>Bacillota</taxon>
        <taxon>Bacilli</taxon>
        <taxon>Bacillales</taxon>
        <taxon>Sporolactobacillaceae</taxon>
        <taxon>Sporolactobacillus</taxon>
    </lineage>
</organism>
<dbReference type="EMBL" id="SRJD01000012">
    <property type="protein sequence ID" value="TGA97647.1"/>
    <property type="molecule type" value="Genomic_DNA"/>
</dbReference>
<feature type="signal peptide" evidence="2">
    <location>
        <begin position="1"/>
        <end position="23"/>
    </location>
</feature>
<dbReference type="RefSeq" id="WP_135348857.1">
    <property type="nucleotide sequence ID" value="NZ_SRJD01000012.1"/>
</dbReference>
<keyword evidence="4" id="KW-1185">Reference proteome</keyword>
<accession>A0A4Z0GMW6</accession>
<dbReference type="Proteomes" id="UP000298347">
    <property type="component" value="Unassembled WGS sequence"/>
</dbReference>
<evidence type="ECO:0000313" key="3">
    <source>
        <dbReference type="EMBL" id="TGA97647.1"/>
    </source>
</evidence>
<name>A0A4Z0GMW6_9BACL</name>
<evidence type="ECO:0000256" key="1">
    <source>
        <dbReference type="SAM" id="MobiDB-lite"/>
    </source>
</evidence>
<dbReference type="AlphaFoldDB" id="A0A4Z0GMW6"/>
<dbReference type="PROSITE" id="PS51257">
    <property type="entry name" value="PROKAR_LIPOPROTEIN"/>
    <property type="match status" value="1"/>
</dbReference>
<gene>
    <name evidence="3" type="ORF">E4665_11085</name>
</gene>
<feature type="chain" id="PRO_5021215289" description="Lipoprotein" evidence="2">
    <location>
        <begin position="24"/>
        <end position="272"/>
    </location>
</feature>
<dbReference type="OrthoDB" id="2138638at2"/>
<feature type="region of interest" description="Disordered" evidence="1">
    <location>
        <begin position="23"/>
        <end position="72"/>
    </location>
</feature>
<proteinExistence type="predicted"/>
<comment type="caution">
    <text evidence="3">The sequence shown here is derived from an EMBL/GenBank/DDBJ whole genome shotgun (WGS) entry which is preliminary data.</text>
</comment>
<reference evidence="3 4" key="1">
    <citation type="journal article" date="2015" name="Int. J. Syst. Evol. Microbiol.">
        <title>Sporolactobacillus shoreae sp. nov. and Sporolactobacillus spathodeae sp. nov., two spore-forming lactic acid bacteria isolated from tree barks in Thailand.</title>
        <authorList>
            <person name="Thamacharoensuk T."/>
            <person name="Kitahara M."/>
            <person name="Ohkuma M."/>
            <person name="Thongchul N."/>
            <person name="Tanasupawat S."/>
        </authorList>
    </citation>
    <scope>NUCLEOTIDE SEQUENCE [LARGE SCALE GENOMIC DNA]</scope>
    <source>
        <strain evidence="3 4">BK92</strain>
    </source>
</reference>
<feature type="compositionally biased region" description="Low complexity" evidence="1">
    <location>
        <begin position="23"/>
        <end position="65"/>
    </location>
</feature>
<sequence length="272" mass="28645">MKKLSVILSVLFSAILITGCSQSSSNDNQGSSSAAQQSSSSQADSSQTSSSASSNSGSPSSSTASIKTGTPEQVLKDVRTSLKNHNEVLLPRALTVEKGKYASATVNETSSGYTVSFKQTGQPVKINDSSLGAAQTLATLKSTTYASSSEAAKQISFHKYGKSDGSSVNLGHKITGYADAGAGTAGISWNEGRWTLMALSPTSDASKGIVLAKKVVSYLEIHSLPIPHQYGTIQVYTDSRQNYVMWQEGKTIYELTGINDPLKLLSIAVLMK</sequence>